<dbReference type="EMBL" id="RHLK01000019">
    <property type="protein sequence ID" value="MVP02192.1"/>
    <property type="molecule type" value="Genomic_DNA"/>
</dbReference>
<feature type="transmembrane region" description="Helical" evidence="1">
    <location>
        <begin position="6"/>
        <end position="27"/>
    </location>
</feature>
<dbReference type="InterPro" id="IPR019074">
    <property type="entry name" value="YabQ"/>
</dbReference>
<dbReference type="NCBIfam" id="TIGR02893">
    <property type="entry name" value="spore_yabQ"/>
    <property type="match status" value="1"/>
</dbReference>
<organism evidence="2 3">
    <name type="scientific">Paenibacillus lutrae</name>
    <dbReference type="NCBI Taxonomy" id="2078573"/>
    <lineage>
        <taxon>Bacteria</taxon>
        <taxon>Bacillati</taxon>
        <taxon>Bacillota</taxon>
        <taxon>Bacilli</taxon>
        <taxon>Bacillales</taxon>
        <taxon>Paenibacillaceae</taxon>
        <taxon>Paenibacillus</taxon>
    </lineage>
</organism>
<dbReference type="RefSeq" id="WP_166542135.1">
    <property type="nucleotide sequence ID" value="NZ_RHLK01000019.1"/>
</dbReference>
<dbReference type="Proteomes" id="UP000490800">
    <property type="component" value="Unassembled WGS sequence"/>
</dbReference>
<evidence type="ECO:0000256" key="1">
    <source>
        <dbReference type="SAM" id="Phobius"/>
    </source>
</evidence>
<keyword evidence="1" id="KW-0472">Membrane</keyword>
<accession>A0A7X3FMV5</accession>
<keyword evidence="1" id="KW-1133">Transmembrane helix</keyword>
<dbReference type="Pfam" id="PF09578">
    <property type="entry name" value="Spore_YabQ"/>
    <property type="match status" value="1"/>
</dbReference>
<dbReference type="AlphaFoldDB" id="A0A7X3FMV5"/>
<sequence length="194" mass="22463">MTLNVQFVTLWLMFVSGMGLGALYDAFRVVFVQLRLPRWTFPLADLAYWIIGIILVFGTLIRSNHGQVRLFVFIGLLLGLFVYLLALSRTVRKLIGVCIQAVKWLLRFCRRAMVLLLFKPAVGLYKLALLLLGVLAGAAMFLFRVVVQLGYPVWRLMLWLLRPLYAKLRVPARILGWISWMKQLFQKWFSKGKK</sequence>
<comment type="caution">
    <text evidence="2">The sequence shown here is derived from an EMBL/GenBank/DDBJ whole genome shotgun (WGS) entry which is preliminary data.</text>
</comment>
<keyword evidence="3" id="KW-1185">Reference proteome</keyword>
<keyword evidence="1" id="KW-0812">Transmembrane</keyword>
<gene>
    <name evidence="2" type="primary">yabQ</name>
    <name evidence="2" type="ORF">EDM21_22175</name>
</gene>
<evidence type="ECO:0000313" key="3">
    <source>
        <dbReference type="Proteomes" id="UP000490800"/>
    </source>
</evidence>
<reference evidence="2 3" key="1">
    <citation type="journal article" date="2019" name="Microorganisms">
        <title>Paenibacillus lutrae sp. nov., A Chitinolytic Species Isolated from A River Otter in Castril Natural Park, Granada, Spain.</title>
        <authorList>
            <person name="Rodriguez M."/>
            <person name="Reina J.C."/>
            <person name="Bejar V."/>
            <person name="Llamas I."/>
        </authorList>
    </citation>
    <scope>NUCLEOTIDE SEQUENCE [LARGE SCALE GENOMIC DNA]</scope>
    <source>
        <strain evidence="2 3">N10</strain>
    </source>
</reference>
<feature type="transmembrane region" description="Helical" evidence="1">
    <location>
        <begin position="124"/>
        <end position="147"/>
    </location>
</feature>
<feature type="transmembrane region" description="Helical" evidence="1">
    <location>
        <begin position="39"/>
        <end position="61"/>
    </location>
</feature>
<protein>
    <submittedName>
        <fullName evidence="2">Spore cortex biosynthesis protein YabQ</fullName>
    </submittedName>
</protein>
<evidence type="ECO:0000313" key="2">
    <source>
        <dbReference type="EMBL" id="MVP02192.1"/>
    </source>
</evidence>
<feature type="transmembrane region" description="Helical" evidence="1">
    <location>
        <begin position="67"/>
        <end position="87"/>
    </location>
</feature>
<name>A0A7X3FMV5_9BACL</name>
<proteinExistence type="predicted"/>